<dbReference type="EMBL" id="FNJM01000040">
    <property type="protein sequence ID" value="SDP86777.1"/>
    <property type="molecule type" value="Genomic_DNA"/>
</dbReference>
<organism evidence="1 2">
    <name type="scientific">Clostridium gasigenes</name>
    <dbReference type="NCBI Taxonomy" id="94869"/>
    <lineage>
        <taxon>Bacteria</taxon>
        <taxon>Bacillati</taxon>
        <taxon>Bacillota</taxon>
        <taxon>Clostridia</taxon>
        <taxon>Eubacteriales</taxon>
        <taxon>Clostridiaceae</taxon>
        <taxon>Clostridium</taxon>
    </lineage>
</organism>
<evidence type="ECO:0000313" key="1">
    <source>
        <dbReference type="EMBL" id="SDP86777.1"/>
    </source>
</evidence>
<evidence type="ECO:0000313" key="2">
    <source>
        <dbReference type="Proteomes" id="UP000198597"/>
    </source>
</evidence>
<reference evidence="1 2" key="1">
    <citation type="submission" date="2016-10" db="EMBL/GenBank/DDBJ databases">
        <authorList>
            <person name="de Groot N.N."/>
        </authorList>
    </citation>
    <scope>NUCLEOTIDE SEQUENCE [LARGE SCALE GENOMIC DNA]</scope>
    <source>
        <strain evidence="1 2">DSM 12272</strain>
    </source>
</reference>
<dbReference type="Proteomes" id="UP000198597">
    <property type="component" value="Unassembled WGS sequence"/>
</dbReference>
<keyword evidence="2" id="KW-1185">Reference proteome</keyword>
<dbReference type="AlphaFoldDB" id="A0A1H0W7R5"/>
<sequence>MESELVDILSKLYTKYGTTDEVLKLSRVIDILVVNKQKVTFQNYINFKRLN</sequence>
<protein>
    <submittedName>
        <fullName evidence="1">Uncharacterized protein</fullName>
    </submittedName>
</protein>
<accession>A0A1H0W7R5</accession>
<proteinExistence type="predicted"/>
<name>A0A1H0W7R5_9CLOT</name>
<dbReference type="GeneID" id="65309828"/>
<dbReference type="RefSeq" id="WP_167866634.1">
    <property type="nucleotide sequence ID" value="NZ_CP071376.1"/>
</dbReference>
<gene>
    <name evidence="1" type="ORF">SAMN04488529_1402</name>
</gene>